<reference evidence="1" key="1">
    <citation type="journal article" date="2021" name="Nat. Commun.">
        <title>Genetic determinants of endophytism in the Arabidopsis root mycobiome.</title>
        <authorList>
            <person name="Mesny F."/>
            <person name="Miyauchi S."/>
            <person name="Thiergart T."/>
            <person name="Pickel B."/>
            <person name="Atanasova L."/>
            <person name="Karlsson M."/>
            <person name="Huettel B."/>
            <person name="Barry K.W."/>
            <person name="Haridas S."/>
            <person name="Chen C."/>
            <person name="Bauer D."/>
            <person name="Andreopoulos W."/>
            <person name="Pangilinan J."/>
            <person name="LaButti K."/>
            <person name="Riley R."/>
            <person name="Lipzen A."/>
            <person name="Clum A."/>
            <person name="Drula E."/>
            <person name="Henrissat B."/>
            <person name="Kohler A."/>
            <person name="Grigoriev I.V."/>
            <person name="Martin F.M."/>
            <person name="Hacquard S."/>
        </authorList>
    </citation>
    <scope>NUCLEOTIDE SEQUENCE</scope>
    <source>
        <strain evidence="1">MPI-CAGE-AT-0147</strain>
    </source>
</reference>
<sequence length="237" mass="26882">MHSCPKISRLSRLVLLYSRLFCLLYYVLRSRILHQGLCYPSEPDRWSRVSALSTSPHLRVSTPKIVFLQCPGLHGFRLPPPAKLFIDCECTVLVCLIVCKEFRMSIGCQLGRFPFTSCSPLQYLYQAFTAPVSVPRGSQTPSYPDRSSTSSLFLFLFFFVINQKEKEKEEQSKNPWAGSRHTFHNDLLLLSLAHCSTATGRVMPKHGACLQDCIPSWKFQLSHGHPLNSFVAKPCRG</sequence>
<dbReference type="Proteomes" id="UP000738349">
    <property type="component" value="Unassembled WGS sequence"/>
</dbReference>
<name>A0A9P9FFN1_9HYPO</name>
<protein>
    <submittedName>
        <fullName evidence="1">Uncharacterized protein</fullName>
    </submittedName>
</protein>
<dbReference type="EMBL" id="JAGMUV010000004">
    <property type="protein sequence ID" value="KAH7160804.1"/>
    <property type="molecule type" value="Genomic_DNA"/>
</dbReference>
<dbReference type="AlphaFoldDB" id="A0A9P9FFN1"/>
<organism evidence="1 2">
    <name type="scientific">Dactylonectria macrodidyma</name>
    <dbReference type="NCBI Taxonomy" id="307937"/>
    <lineage>
        <taxon>Eukaryota</taxon>
        <taxon>Fungi</taxon>
        <taxon>Dikarya</taxon>
        <taxon>Ascomycota</taxon>
        <taxon>Pezizomycotina</taxon>
        <taxon>Sordariomycetes</taxon>
        <taxon>Hypocreomycetidae</taxon>
        <taxon>Hypocreales</taxon>
        <taxon>Nectriaceae</taxon>
        <taxon>Dactylonectria</taxon>
    </lineage>
</organism>
<comment type="caution">
    <text evidence="1">The sequence shown here is derived from an EMBL/GenBank/DDBJ whole genome shotgun (WGS) entry which is preliminary data.</text>
</comment>
<evidence type="ECO:0000313" key="1">
    <source>
        <dbReference type="EMBL" id="KAH7160804.1"/>
    </source>
</evidence>
<accession>A0A9P9FFN1</accession>
<evidence type="ECO:0000313" key="2">
    <source>
        <dbReference type="Proteomes" id="UP000738349"/>
    </source>
</evidence>
<keyword evidence="2" id="KW-1185">Reference proteome</keyword>
<proteinExistence type="predicted"/>
<gene>
    <name evidence="1" type="ORF">EDB81DRAFT_327031</name>
</gene>